<dbReference type="PANTHER" id="PTHR12125:SF5">
    <property type="entry name" value="F-BOX DOMAIN-CONTAINING PROTEIN"/>
    <property type="match status" value="1"/>
</dbReference>
<dbReference type="InterPro" id="IPR007397">
    <property type="entry name" value="F-box-assoc_dom"/>
</dbReference>
<reference evidence="2 3" key="2">
    <citation type="submission" date="2018-11" db="EMBL/GenBank/DDBJ databases">
        <authorList>
            <consortium name="Pathogen Informatics"/>
        </authorList>
    </citation>
    <scope>NUCLEOTIDE SEQUENCE [LARGE SCALE GENOMIC DNA]</scope>
</reference>
<dbReference type="Gene3D" id="2.60.120.260">
    <property type="entry name" value="Galactose-binding domain-like"/>
    <property type="match status" value="1"/>
</dbReference>
<evidence type="ECO:0000313" key="3">
    <source>
        <dbReference type="Proteomes" id="UP000271098"/>
    </source>
</evidence>
<keyword evidence="3" id="KW-1185">Reference proteome</keyword>
<protein>
    <submittedName>
        <fullName evidence="4">FBA domain-containing protein</fullName>
    </submittedName>
</protein>
<dbReference type="InterPro" id="IPR008979">
    <property type="entry name" value="Galactose-bd-like_sf"/>
</dbReference>
<dbReference type="GO" id="GO:0031146">
    <property type="term" value="P:SCF-dependent proteasomal ubiquitin-dependent protein catabolic process"/>
    <property type="evidence" value="ECO:0007669"/>
    <property type="project" value="TreeGrafter"/>
</dbReference>
<dbReference type="GO" id="GO:0005737">
    <property type="term" value="C:cytoplasm"/>
    <property type="evidence" value="ECO:0007669"/>
    <property type="project" value="TreeGrafter"/>
</dbReference>
<dbReference type="GO" id="GO:0036503">
    <property type="term" value="P:ERAD pathway"/>
    <property type="evidence" value="ECO:0007669"/>
    <property type="project" value="TreeGrafter"/>
</dbReference>
<dbReference type="InterPro" id="IPR039752">
    <property type="entry name" value="F-box_only"/>
</dbReference>
<reference evidence="4" key="1">
    <citation type="submission" date="2016-06" db="UniProtKB">
        <authorList>
            <consortium name="WormBaseParasite"/>
        </authorList>
    </citation>
    <scope>IDENTIFICATION</scope>
</reference>
<sequence>RDGQKPRITTRKPSDVWRDAYGAALRFRGSQPAADITTSFSLIREMEQDTGAVWQKVEYTFEDYPRGIRYVVFEHAGKDKQVWAGHYGAKMAKATVIVNYGTGKRRGA</sequence>
<dbReference type="GO" id="GO:0019005">
    <property type="term" value="C:SCF ubiquitin ligase complex"/>
    <property type="evidence" value="ECO:0007669"/>
    <property type="project" value="TreeGrafter"/>
</dbReference>
<evidence type="ECO:0000313" key="4">
    <source>
        <dbReference type="WBParaSite" id="GPUH_0000555501-mRNA-1"/>
    </source>
</evidence>
<dbReference type="GO" id="GO:0061630">
    <property type="term" value="F:ubiquitin protein ligase activity"/>
    <property type="evidence" value="ECO:0007669"/>
    <property type="project" value="TreeGrafter"/>
</dbReference>
<dbReference type="SUPFAM" id="SSF49785">
    <property type="entry name" value="Galactose-binding domain-like"/>
    <property type="match status" value="1"/>
</dbReference>
<dbReference type="WBParaSite" id="GPUH_0000555501-mRNA-1">
    <property type="protein sequence ID" value="GPUH_0000555501-mRNA-1"/>
    <property type="gene ID" value="GPUH_0000555501"/>
</dbReference>
<organism evidence="4">
    <name type="scientific">Gongylonema pulchrum</name>
    <dbReference type="NCBI Taxonomy" id="637853"/>
    <lineage>
        <taxon>Eukaryota</taxon>
        <taxon>Metazoa</taxon>
        <taxon>Ecdysozoa</taxon>
        <taxon>Nematoda</taxon>
        <taxon>Chromadorea</taxon>
        <taxon>Rhabditida</taxon>
        <taxon>Spirurina</taxon>
        <taxon>Spiruromorpha</taxon>
        <taxon>Spiruroidea</taxon>
        <taxon>Gongylonematidae</taxon>
        <taxon>Gongylonema</taxon>
    </lineage>
</organism>
<proteinExistence type="predicted"/>
<name>A0A183DA07_9BILA</name>
<evidence type="ECO:0000259" key="1">
    <source>
        <dbReference type="PROSITE" id="PS51114"/>
    </source>
</evidence>
<dbReference type="AlphaFoldDB" id="A0A183DA07"/>
<accession>A0A183DA07</accession>
<dbReference type="OrthoDB" id="1107553at2759"/>
<gene>
    <name evidence="2" type="ORF">GPUH_LOCUS5547</name>
</gene>
<dbReference type="Pfam" id="PF04300">
    <property type="entry name" value="FBA"/>
    <property type="match status" value="1"/>
</dbReference>
<dbReference type="Proteomes" id="UP000271098">
    <property type="component" value="Unassembled WGS sequence"/>
</dbReference>
<feature type="domain" description="FBA" evidence="1">
    <location>
        <begin position="1"/>
        <end position="100"/>
    </location>
</feature>
<dbReference type="GO" id="GO:0006516">
    <property type="term" value="P:glycoprotein catabolic process"/>
    <property type="evidence" value="ECO:0007669"/>
    <property type="project" value="TreeGrafter"/>
</dbReference>
<dbReference type="EMBL" id="UYRT01011938">
    <property type="protein sequence ID" value="VDK51247.1"/>
    <property type="molecule type" value="Genomic_DNA"/>
</dbReference>
<dbReference type="PANTHER" id="PTHR12125">
    <property type="entry name" value="F-BOX ONLY PROTEIN 6-LIKE PROTEIN"/>
    <property type="match status" value="1"/>
</dbReference>
<evidence type="ECO:0000313" key="2">
    <source>
        <dbReference type="EMBL" id="VDK51247.1"/>
    </source>
</evidence>
<dbReference type="PROSITE" id="PS51114">
    <property type="entry name" value="FBA"/>
    <property type="match status" value="1"/>
</dbReference>
<dbReference type="SMART" id="SM01198">
    <property type="entry name" value="FBA"/>
    <property type="match status" value="1"/>
</dbReference>